<dbReference type="EMBL" id="CP012173">
    <property type="protein sequence ID" value="AKV75567.1"/>
    <property type="molecule type" value="Genomic_DNA"/>
</dbReference>
<dbReference type="OrthoDB" id="39416at2157"/>
<accession>A0A088E4N5</accession>
<dbReference type="EMBL" id="CP012172">
    <property type="protein sequence ID" value="AKV73323.1"/>
    <property type="molecule type" value="Genomic_DNA"/>
</dbReference>
<sequence length="92" mass="10742">MIISARSAQKVIFSTCRRLKIGDGVRVESYKRDRFIEIYLVSNDKYKIIENGYIRRELTISGQELKDFLKGILSIEFPRSNVLYLSEVHSII</sequence>
<organism evidence="1 7">
    <name type="scientific">Metallosphaera sedula</name>
    <dbReference type="NCBI Taxonomy" id="43687"/>
    <lineage>
        <taxon>Archaea</taxon>
        <taxon>Thermoproteota</taxon>
        <taxon>Thermoprotei</taxon>
        <taxon>Sulfolobales</taxon>
        <taxon>Sulfolobaceae</taxon>
        <taxon>Metallosphaera</taxon>
    </lineage>
</organism>
<dbReference type="EMBL" id="CP012176">
    <property type="protein sequence ID" value="AKV82301.1"/>
    <property type="molecule type" value="Genomic_DNA"/>
</dbReference>
<dbReference type="AlphaFoldDB" id="A0A088E4N5"/>
<evidence type="ECO:0000313" key="10">
    <source>
        <dbReference type="Proteomes" id="UP000062398"/>
    </source>
</evidence>
<evidence type="ECO:0000313" key="11">
    <source>
        <dbReference type="Proteomes" id="UP000062475"/>
    </source>
</evidence>
<evidence type="ECO:0000313" key="9">
    <source>
        <dbReference type="Proteomes" id="UP000061362"/>
    </source>
</evidence>
<dbReference type="EMBL" id="CP012174">
    <property type="protein sequence ID" value="AKV77813.1"/>
    <property type="molecule type" value="Genomic_DNA"/>
</dbReference>
<name>A0A088E4N5_9CREN</name>
<evidence type="ECO:0000313" key="12">
    <source>
        <dbReference type="Proteomes" id="UP000068832"/>
    </source>
</evidence>
<reference evidence="9 10" key="2">
    <citation type="journal article" date="2015" name="Genome Announc.">
        <title>Complete Genome Sequences of Evolved Arsenate-Resistant Metallosphaera sedula Strains.</title>
        <authorList>
            <person name="Ai C."/>
            <person name="McCarthy S."/>
            <person name="Schackwitz W."/>
            <person name="Martin J."/>
            <person name="Lipzen A."/>
            <person name="Blum P."/>
        </authorList>
    </citation>
    <scope>NUCLEOTIDE SEQUENCE [LARGE SCALE GENOMIC DNA]</scope>
    <source>
        <strain evidence="4 10">ARS120-1</strain>
        <strain evidence="5 9">ARS120-2</strain>
        <strain evidence="2 12">ARS50-1</strain>
        <strain evidence="3 11">ARS50-2</strain>
    </source>
</reference>
<dbReference type="PATRIC" id="fig|43687.5.peg.149"/>
<dbReference type="EMBL" id="CP008822">
    <property type="protein sequence ID" value="AIM26310.1"/>
    <property type="molecule type" value="Genomic_DNA"/>
</dbReference>
<evidence type="ECO:0000313" key="4">
    <source>
        <dbReference type="EMBL" id="AKV77813.1"/>
    </source>
</evidence>
<dbReference type="OMA" id="SFKGDRW"/>
<dbReference type="EMBL" id="CP012175">
    <property type="protein sequence ID" value="AKV80058.1"/>
    <property type="molecule type" value="Genomic_DNA"/>
</dbReference>
<dbReference type="Proteomes" id="UP000056255">
    <property type="component" value="Chromosome"/>
</dbReference>
<evidence type="ECO:0000313" key="8">
    <source>
        <dbReference type="Proteomes" id="UP000056255"/>
    </source>
</evidence>
<evidence type="ECO:0000313" key="7">
    <source>
        <dbReference type="Proteomes" id="UP000029084"/>
    </source>
</evidence>
<dbReference type="Proteomes" id="UP000061362">
    <property type="component" value="Chromosome"/>
</dbReference>
<reference evidence="1 7" key="1">
    <citation type="journal article" date="2014" name="J. Bacteriol.">
        <title>Role of an Archaeal PitA Transporter in the Copper and Arsenic Resistance of Metallosphaera sedula, an Extreme Thermoacidophile.</title>
        <authorList>
            <person name="McCarthy S."/>
            <person name="Ai C."/>
            <person name="Wheaton G."/>
            <person name="Tevatia R."/>
            <person name="Eckrich V."/>
            <person name="Kelly R."/>
            <person name="Blum P."/>
        </authorList>
    </citation>
    <scope>NUCLEOTIDE SEQUENCE [LARGE SCALE GENOMIC DNA]</scope>
    <source>
        <strain evidence="1 7">CuR1</strain>
    </source>
</reference>
<proteinExistence type="predicted"/>
<gene>
    <name evidence="1" type="ORF">HA72_0146</name>
    <name evidence="2" type="ORF">MsedA_0154</name>
    <name evidence="3" type="ORF">MsedB_0154</name>
    <name evidence="4" type="ORF">MsedC_0153</name>
    <name evidence="5" type="ORF">MsedD_0154</name>
    <name evidence="6" type="ORF">MsedE_0154</name>
</gene>
<reference evidence="6 8" key="3">
    <citation type="submission" date="2015-07" db="EMBL/GenBank/DDBJ databases">
        <title>Physiological, transcriptional responses and genome re-sequencing of acid resistant extremely thermoacidophilic Metallosphaera sedula SARC-M1.</title>
        <authorList>
            <person name="Ai C."/>
            <person name="McCarthy S."/>
            <person name="Eckrich V."/>
            <person name="Rudrappa D."/>
            <person name="Qiu G."/>
            <person name="Blum P."/>
        </authorList>
    </citation>
    <scope>NUCLEOTIDE SEQUENCE [LARGE SCALE GENOMIC DNA]</scope>
    <source>
        <strain evidence="6 8">SARC-M1</strain>
    </source>
</reference>
<evidence type="ECO:0000313" key="2">
    <source>
        <dbReference type="EMBL" id="AKV73323.1"/>
    </source>
</evidence>
<evidence type="ECO:0000313" key="6">
    <source>
        <dbReference type="EMBL" id="AKV82301.1"/>
    </source>
</evidence>
<dbReference type="Proteomes" id="UP000062398">
    <property type="component" value="Chromosome"/>
</dbReference>
<dbReference type="Proteomes" id="UP000068832">
    <property type="component" value="Chromosome"/>
</dbReference>
<evidence type="ECO:0000313" key="3">
    <source>
        <dbReference type="EMBL" id="AKV75567.1"/>
    </source>
</evidence>
<evidence type="ECO:0000313" key="5">
    <source>
        <dbReference type="EMBL" id="AKV80058.1"/>
    </source>
</evidence>
<dbReference type="Proteomes" id="UP000029084">
    <property type="component" value="Chromosome"/>
</dbReference>
<evidence type="ECO:0000313" key="1">
    <source>
        <dbReference type="EMBL" id="AIM26310.1"/>
    </source>
</evidence>
<protein>
    <submittedName>
        <fullName evidence="1">Uncharacterized protein</fullName>
    </submittedName>
</protein>
<dbReference type="RefSeq" id="WP_011921291.1">
    <property type="nucleotide sequence ID" value="NZ_AP019770.1"/>
</dbReference>
<dbReference type="Proteomes" id="UP000062475">
    <property type="component" value="Chromosome"/>
</dbReference>
<dbReference type="GeneID" id="91754586"/>